<feature type="transmembrane region" description="Helical" evidence="1">
    <location>
        <begin position="12"/>
        <end position="33"/>
    </location>
</feature>
<sequence>MEQRAGRRGTVVTLAVAAGVLVAATALFVVLYVREQTEISRVEERIATAEVSIAGGNERITVMKSTVDELDAERARLTTMNAELHACADAAKDSVAAARRANEAAFGAAMGKAFVHCRR</sequence>
<evidence type="ECO:0008006" key="4">
    <source>
        <dbReference type="Google" id="ProtNLM"/>
    </source>
</evidence>
<gene>
    <name evidence="2" type="ORF">GC106_24250</name>
</gene>
<name>A0ABX2F1N6_9PSEU</name>
<protein>
    <recommendedName>
        <fullName evidence="4">DUF2746 domain-containing protein</fullName>
    </recommendedName>
</protein>
<dbReference type="RefSeq" id="WP_173128715.1">
    <property type="nucleotide sequence ID" value="NZ_CBCSGW010000113.1"/>
</dbReference>
<keyword evidence="1" id="KW-0472">Membrane</keyword>
<proteinExistence type="predicted"/>
<evidence type="ECO:0000313" key="3">
    <source>
        <dbReference type="Proteomes" id="UP000763557"/>
    </source>
</evidence>
<dbReference type="EMBL" id="JAAATY010000005">
    <property type="protein sequence ID" value="NRN65215.1"/>
    <property type="molecule type" value="Genomic_DNA"/>
</dbReference>
<accession>A0ABX2F1N6</accession>
<keyword evidence="1" id="KW-1133">Transmembrane helix</keyword>
<reference evidence="2 3" key="1">
    <citation type="submission" date="2020-01" db="EMBL/GenBank/DDBJ databases">
        <title>Kibdelosporangium persica a novel Actinomycetes from a hot desert in Iran.</title>
        <authorList>
            <person name="Safaei N."/>
            <person name="Zaburannyi N."/>
            <person name="Mueller R."/>
            <person name="Wink J."/>
        </authorList>
    </citation>
    <scope>NUCLEOTIDE SEQUENCE [LARGE SCALE GENOMIC DNA]</scope>
    <source>
        <strain evidence="2 3">4NS15</strain>
    </source>
</reference>
<organism evidence="2 3">
    <name type="scientific">Kibdelosporangium persicum</name>
    <dbReference type="NCBI Taxonomy" id="2698649"/>
    <lineage>
        <taxon>Bacteria</taxon>
        <taxon>Bacillati</taxon>
        <taxon>Actinomycetota</taxon>
        <taxon>Actinomycetes</taxon>
        <taxon>Pseudonocardiales</taxon>
        <taxon>Pseudonocardiaceae</taxon>
        <taxon>Kibdelosporangium</taxon>
    </lineage>
</organism>
<keyword evidence="3" id="KW-1185">Reference proteome</keyword>
<evidence type="ECO:0000256" key="1">
    <source>
        <dbReference type="SAM" id="Phobius"/>
    </source>
</evidence>
<dbReference type="Proteomes" id="UP000763557">
    <property type="component" value="Unassembled WGS sequence"/>
</dbReference>
<evidence type="ECO:0000313" key="2">
    <source>
        <dbReference type="EMBL" id="NRN65215.1"/>
    </source>
</evidence>
<keyword evidence="1" id="KW-0812">Transmembrane</keyword>
<comment type="caution">
    <text evidence="2">The sequence shown here is derived from an EMBL/GenBank/DDBJ whole genome shotgun (WGS) entry which is preliminary data.</text>
</comment>